<keyword evidence="2" id="KW-0963">Cytoplasm</keyword>
<reference evidence="8 9" key="1">
    <citation type="submission" date="2019-09" db="EMBL/GenBank/DDBJ databases">
        <title>Nocardioides panacisoli sp. nov., isolated from the soil of a ginseng field.</title>
        <authorList>
            <person name="Cho C."/>
        </authorList>
    </citation>
    <scope>NUCLEOTIDE SEQUENCE [LARGE SCALE GENOMIC DNA]</scope>
    <source>
        <strain evidence="8 9">BN130099</strain>
    </source>
</reference>
<gene>
    <name evidence="8" type="ORF">F0U44_22575</name>
</gene>
<dbReference type="InterPro" id="IPR002928">
    <property type="entry name" value="Myosin_tail"/>
</dbReference>
<evidence type="ECO:0000256" key="3">
    <source>
        <dbReference type="ARBA" id="ARBA00023054"/>
    </source>
</evidence>
<dbReference type="GO" id="GO:0016459">
    <property type="term" value="C:myosin complex"/>
    <property type="evidence" value="ECO:0007669"/>
    <property type="project" value="InterPro"/>
</dbReference>
<accession>A0A5B1KXJ5</accession>
<proteinExistence type="predicted"/>
<organism evidence="8 9">
    <name type="scientific">Nocardioides humilatus</name>
    <dbReference type="NCBI Taxonomy" id="2607660"/>
    <lineage>
        <taxon>Bacteria</taxon>
        <taxon>Bacillati</taxon>
        <taxon>Actinomycetota</taxon>
        <taxon>Actinomycetes</taxon>
        <taxon>Propionibacteriales</taxon>
        <taxon>Nocardioidaceae</taxon>
        <taxon>Nocardioides</taxon>
    </lineage>
</organism>
<evidence type="ECO:0000313" key="9">
    <source>
        <dbReference type="Proteomes" id="UP000325003"/>
    </source>
</evidence>
<keyword evidence="9" id="KW-1185">Reference proteome</keyword>
<keyword evidence="5" id="KW-0505">Motor protein</keyword>
<evidence type="ECO:0000256" key="1">
    <source>
        <dbReference type="ARBA" id="ARBA00004496"/>
    </source>
</evidence>
<name>A0A5B1KXJ5_9ACTN</name>
<evidence type="ECO:0000256" key="4">
    <source>
        <dbReference type="ARBA" id="ARBA00023123"/>
    </source>
</evidence>
<sequence>RHADAQKNLRKSERRIKELTFQAEEGRKNHERMQDLVDKLQQKIKTYKRQIEEAEEIAALNLAKFRKAQQELEEAEERADLAEQAISKFRGKGRAGSAARGVSPAPQRSRPALADGFGTFPPRFDLAPEDF</sequence>
<dbReference type="PANTHER" id="PTHR46349:SF6">
    <property type="entry name" value="MYOSIN-6-LIKE"/>
    <property type="match status" value="1"/>
</dbReference>
<evidence type="ECO:0000256" key="5">
    <source>
        <dbReference type="ARBA" id="ARBA00023175"/>
    </source>
</evidence>
<feature type="non-terminal residue" evidence="8">
    <location>
        <position position="1"/>
    </location>
</feature>
<comment type="subcellular location">
    <subcellularLocation>
        <location evidence="1">Cytoplasm</location>
    </subcellularLocation>
</comment>
<dbReference type="EMBL" id="VUJV01000156">
    <property type="protein sequence ID" value="KAA1413121.1"/>
    <property type="molecule type" value="Genomic_DNA"/>
</dbReference>
<evidence type="ECO:0000256" key="6">
    <source>
        <dbReference type="SAM" id="MobiDB-lite"/>
    </source>
</evidence>
<evidence type="ECO:0000259" key="7">
    <source>
        <dbReference type="Pfam" id="PF01576"/>
    </source>
</evidence>
<protein>
    <recommendedName>
        <fullName evidence="7">Myosin tail domain-containing protein</fullName>
    </recommendedName>
</protein>
<evidence type="ECO:0000313" key="8">
    <source>
        <dbReference type="EMBL" id="KAA1413121.1"/>
    </source>
</evidence>
<keyword evidence="3" id="KW-0175">Coiled coil</keyword>
<keyword evidence="4" id="KW-0518">Myosin</keyword>
<dbReference type="PANTHER" id="PTHR46349">
    <property type="entry name" value="CINGULIN-LIKE PROTEIN 1-RELATED"/>
    <property type="match status" value="1"/>
</dbReference>
<evidence type="ECO:0000256" key="2">
    <source>
        <dbReference type="ARBA" id="ARBA00022490"/>
    </source>
</evidence>
<reference evidence="8 9" key="2">
    <citation type="submission" date="2019-09" db="EMBL/GenBank/DDBJ databases">
        <authorList>
            <person name="Jin C."/>
        </authorList>
    </citation>
    <scope>NUCLEOTIDE SEQUENCE [LARGE SCALE GENOMIC DNA]</scope>
    <source>
        <strain evidence="8 9">BN130099</strain>
    </source>
</reference>
<dbReference type="Pfam" id="PF01576">
    <property type="entry name" value="Myosin_tail_1"/>
    <property type="match status" value="1"/>
</dbReference>
<feature type="region of interest" description="Disordered" evidence="6">
    <location>
        <begin position="90"/>
        <end position="131"/>
    </location>
</feature>
<feature type="domain" description="Myosin tail" evidence="7">
    <location>
        <begin position="4"/>
        <end position="92"/>
    </location>
</feature>
<dbReference type="Proteomes" id="UP000325003">
    <property type="component" value="Unassembled WGS sequence"/>
</dbReference>
<dbReference type="AlphaFoldDB" id="A0A5B1KXJ5"/>
<comment type="caution">
    <text evidence="8">The sequence shown here is derived from an EMBL/GenBank/DDBJ whole genome shotgun (WGS) entry which is preliminary data.</text>
</comment>